<accession>A0A410RNL9</accession>
<dbReference type="RefSeq" id="WP_164933169.1">
    <property type="nucleotide sequence ID" value="NZ_CP034669.1"/>
</dbReference>
<evidence type="ECO:0000313" key="2">
    <source>
        <dbReference type="Proteomes" id="UP000288758"/>
    </source>
</evidence>
<protein>
    <submittedName>
        <fullName evidence="1">Uncharacterized protein</fullName>
    </submittedName>
</protein>
<sequence length="51" mass="5193">MALLNVLLGLVGGPQVPDFSSLEGSALDAAIAPLDAIVRTLQQVRAAIPIP</sequence>
<gene>
    <name evidence="1" type="ORF">EJ065_1828</name>
</gene>
<proteinExistence type="predicted"/>
<evidence type="ECO:0000313" key="1">
    <source>
        <dbReference type="EMBL" id="QAT83426.1"/>
    </source>
</evidence>
<reference evidence="1 2" key="1">
    <citation type="submission" date="2018-12" db="EMBL/GenBank/DDBJ databases">
        <title>Complete Genome Sequence of the Corallopyronin A producing Myxobacterium Corallococcus coralloides B035.</title>
        <authorList>
            <person name="Bouhired S.M."/>
            <person name="Rupp O."/>
            <person name="Blom J."/>
            <person name="Schaeberle T.F."/>
            <person name="Kehraus S."/>
            <person name="Schiefer A."/>
            <person name="Pfarr K."/>
            <person name="Goesmann A."/>
            <person name="Hoerauf A."/>
            <person name="Koenig G.M."/>
        </authorList>
    </citation>
    <scope>NUCLEOTIDE SEQUENCE [LARGE SCALE GENOMIC DNA]</scope>
    <source>
        <strain evidence="1 2">B035</strain>
    </source>
</reference>
<dbReference type="AlphaFoldDB" id="A0A410RNL9"/>
<dbReference type="Proteomes" id="UP000288758">
    <property type="component" value="Chromosome"/>
</dbReference>
<name>A0A410RNL9_CORCK</name>
<dbReference type="EMBL" id="CP034669">
    <property type="protein sequence ID" value="QAT83426.1"/>
    <property type="molecule type" value="Genomic_DNA"/>
</dbReference>
<organism evidence="1 2">
    <name type="scientific">Corallococcus coralloides</name>
    <name type="common">Myxococcus coralloides</name>
    <dbReference type="NCBI Taxonomy" id="184914"/>
    <lineage>
        <taxon>Bacteria</taxon>
        <taxon>Pseudomonadati</taxon>
        <taxon>Myxococcota</taxon>
        <taxon>Myxococcia</taxon>
        <taxon>Myxococcales</taxon>
        <taxon>Cystobacterineae</taxon>
        <taxon>Myxococcaceae</taxon>
        <taxon>Corallococcus</taxon>
    </lineage>
</organism>